<accession>A0A553XKR1</accession>
<comment type="caution">
    <text evidence="3">The sequence shown here is derived from an EMBL/GenBank/DDBJ whole genome shotgun (WGS) entry which is preliminary data.</text>
</comment>
<proteinExistence type="predicted"/>
<dbReference type="AlphaFoldDB" id="A0A553XKR1"/>
<evidence type="ECO:0000313" key="4">
    <source>
        <dbReference type="Proteomes" id="UP000320888"/>
    </source>
</evidence>
<dbReference type="EMBL" id="VKLS01000904">
    <property type="protein sequence ID" value="TSB17560.1"/>
    <property type="molecule type" value="Genomic_DNA"/>
</dbReference>
<feature type="region of interest" description="Disordered" evidence="1">
    <location>
        <begin position="1"/>
        <end position="45"/>
    </location>
</feature>
<dbReference type="PROSITE" id="PS51708">
    <property type="entry name" value="CHAD"/>
    <property type="match status" value="1"/>
</dbReference>
<dbReference type="Gene3D" id="1.40.20.10">
    <property type="entry name" value="CHAD domain"/>
    <property type="match status" value="1"/>
</dbReference>
<dbReference type="PANTHER" id="PTHR39339:SF1">
    <property type="entry name" value="CHAD DOMAIN-CONTAINING PROTEIN"/>
    <property type="match status" value="1"/>
</dbReference>
<dbReference type="InterPro" id="IPR007899">
    <property type="entry name" value="CHAD_dom"/>
</dbReference>
<evidence type="ECO:0000313" key="3">
    <source>
        <dbReference type="EMBL" id="TSB17560.1"/>
    </source>
</evidence>
<feature type="compositionally biased region" description="Low complexity" evidence="1">
    <location>
        <begin position="31"/>
        <end position="43"/>
    </location>
</feature>
<reference evidence="3 4" key="1">
    <citation type="submission" date="2019-07" db="EMBL/GenBank/DDBJ databases">
        <title>Draft genome for Streptomyces benahoarensis MZ03-48.</title>
        <authorList>
            <person name="Gonzalez-Pimentel J.L."/>
        </authorList>
    </citation>
    <scope>NUCLEOTIDE SEQUENCE [LARGE SCALE GENOMIC DNA]</scope>
    <source>
        <strain evidence="3 4">MZ03-48</strain>
    </source>
</reference>
<name>A0A553XKR1_9ACTN</name>
<evidence type="ECO:0000256" key="1">
    <source>
        <dbReference type="SAM" id="MobiDB-lite"/>
    </source>
</evidence>
<gene>
    <name evidence="3" type="ORF">FNZ23_30500</name>
</gene>
<dbReference type="Proteomes" id="UP000320888">
    <property type="component" value="Unassembled WGS sequence"/>
</dbReference>
<evidence type="ECO:0000259" key="2">
    <source>
        <dbReference type="PROSITE" id="PS51708"/>
    </source>
</evidence>
<dbReference type="SMART" id="SM00880">
    <property type="entry name" value="CHAD"/>
    <property type="match status" value="1"/>
</dbReference>
<dbReference type="Pfam" id="PF05235">
    <property type="entry name" value="CHAD"/>
    <property type="match status" value="1"/>
</dbReference>
<keyword evidence="4" id="KW-1185">Reference proteome</keyword>
<organism evidence="3 4">
    <name type="scientific">Streptomyces benahoarensis</name>
    <dbReference type="NCBI Taxonomy" id="2595054"/>
    <lineage>
        <taxon>Bacteria</taxon>
        <taxon>Bacillati</taxon>
        <taxon>Actinomycetota</taxon>
        <taxon>Actinomycetes</taxon>
        <taxon>Kitasatosporales</taxon>
        <taxon>Streptomycetaceae</taxon>
        <taxon>Streptomyces</taxon>
    </lineage>
</organism>
<sequence length="339" mass="37228">MSPRNGQEPCRKNLSGHKKKSARKGESAHKGASGRAARRGSGAPVPTAGDTVLAYLREQVRAIVALDPAVRRELPDAVHRMRVATRRLRGALRSYRRLLDRTATDPAVAELAWLAGELGIDRDREVLTARIADGLAALPRELCVGPVPTRVRTWSRPRRGAARHLTTVLDGHRYLTLLDTLDRLLADPPLCPAAARAPEKELLRALRKDFRRLSGRMRRALDASPGPERDQALHEARKAAKRLRYGAEAARPALGRTAARCVRRATALQEVLGDHHDSVVTRAALRDLADRAYAAGENAFTYGLLYGRQEALATACEERLPRLWKKAEKQAPPGAKVSG</sequence>
<protein>
    <submittedName>
        <fullName evidence="3">CHAD domain-containing protein</fullName>
    </submittedName>
</protein>
<dbReference type="PANTHER" id="PTHR39339">
    <property type="entry name" value="SLR1444 PROTEIN"/>
    <property type="match status" value="1"/>
</dbReference>
<dbReference type="InterPro" id="IPR038186">
    <property type="entry name" value="CHAD_dom_sf"/>
</dbReference>
<feature type="domain" description="CHAD" evidence="2">
    <location>
        <begin position="45"/>
        <end position="329"/>
    </location>
</feature>